<evidence type="ECO:0000313" key="1">
    <source>
        <dbReference type="EMBL" id="AEI40416.1"/>
    </source>
</evidence>
<dbReference type="Proteomes" id="UP000006620">
    <property type="component" value="Chromosome"/>
</dbReference>
<name>F8FQR1_PAEMK</name>
<proteinExistence type="predicted"/>
<accession>F8FQR1</accession>
<dbReference type="AlphaFoldDB" id="F8FQR1"/>
<evidence type="ECO:0000313" key="2">
    <source>
        <dbReference type="Proteomes" id="UP000006620"/>
    </source>
</evidence>
<dbReference type="KEGG" id="pms:KNP414_01854"/>
<sequence>MLQVKKRINSTSEIAEKMGIALLKLKYNWKMNAVTVKQNVLSIDQP</sequence>
<gene>
    <name evidence="1" type="ordered locus">KNP414_01854</name>
</gene>
<organism evidence="1 2">
    <name type="scientific">Paenibacillus mucilaginosus (strain KNP414)</name>
    <dbReference type="NCBI Taxonomy" id="1036673"/>
    <lineage>
        <taxon>Bacteria</taxon>
        <taxon>Bacillati</taxon>
        <taxon>Bacillota</taxon>
        <taxon>Bacilli</taxon>
        <taxon>Bacillales</taxon>
        <taxon>Paenibacillaceae</taxon>
        <taxon>Paenibacillus</taxon>
    </lineage>
</organism>
<dbReference type="HOGENOM" id="CLU_3186666_0_0_9"/>
<reference evidence="2" key="1">
    <citation type="submission" date="2011-06" db="EMBL/GenBank/DDBJ databases">
        <title>Complete genome sequence of Paenibacillus mucilaginosus KNP414.</title>
        <authorList>
            <person name="Wang J."/>
            <person name="Hu S."/>
            <person name="Hu X."/>
            <person name="Zhang B."/>
            <person name="Dong D."/>
            <person name="Zhang S."/>
            <person name="Zhao K."/>
            <person name="Wu D."/>
        </authorList>
    </citation>
    <scope>NUCLEOTIDE SEQUENCE [LARGE SCALE GENOMIC DNA]</scope>
    <source>
        <strain evidence="2">KNP414</strain>
    </source>
</reference>
<dbReference type="EMBL" id="CP002869">
    <property type="protein sequence ID" value="AEI40416.1"/>
    <property type="molecule type" value="Genomic_DNA"/>
</dbReference>
<reference evidence="1 2" key="2">
    <citation type="journal article" date="2013" name="Genome Announc.">
        <title>Genome Sequence of Growth-Improving Paenibacillus mucilaginosus Strain KNP414.</title>
        <authorList>
            <person name="Lu J.J."/>
            <person name="Wang J.F."/>
            <person name="Hu X.F."/>
        </authorList>
    </citation>
    <scope>NUCLEOTIDE SEQUENCE [LARGE SCALE GENOMIC DNA]</scope>
    <source>
        <strain evidence="1 2">KNP414</strain>
    </source>
</reference>
<protein>
    <submittedName>
        <fullName evidence="1">Uncharacterized protein</fullName>
    </submittedName>
</protein>